<dbReference type="Gene3D" id="1.10.10.10">
    <property type="entry name" value="Winged helix-like DNA-binding domain superfamily/Winged helix DNA-binding domain"/>
    <property type="match status" value="1"/>
</dbReference>
<organism evidence="2">
    <name type="scientific">marine metagenome</name>
    <dbReference type="NCBI Taxonomy" id="408172"/>
    <lineage>
        <taxon>unclassified sequences</taxon>
        <taxon>metagenomes</taxon>
        <taxon>ecological metagenomes</taxon>
    </lineage>
</organism>
<evidence type="ECO:0000256" key="1">
    <source>
        <dbReference type="SAM" id="Coils"/>
    </source>
</evidence>
<evidence type="ECO:0008006" key="3">
    <source>
        <dbReference type="Google" id="ProtNLM"/>
    </source>
</evidence>
<dbReference type="InterPro" id="IPR036390">
    <property type="entry name" value="WH_DNA-bd_sf"/>
</dbReference>
<dbReference type="NCBIfam" id="TIGR04176">
    <property type="entry name" value="MarR_EPS"/>
    <property type="match status" value="1"/>
</dbReference>
<proteinExistence type="predicted"/>
<accession>A0A382NL39</accession>
<gene>
    <name evidence="2" type="ORF">METZ01_LOCUS314777</name>
</gene>
<dbReference type="Pfam" id="PF13412">
    <property type="entry name" value="HTH_24"/>
    <property type="match status" value="1"/>
</dbReference>
<dbReference type="InterPro" id="IPR026433">
    <property type="entry name" value="MarR_EPS"/>
</dbReference>
<feature type="coiled-coil region" evidence="1">
    <location>
        <begin position="107"/>
        <end position="134"/>
    </location>
</feature>
<keyword evidence="1" id="KW-0175">Coiled coil</keyword>
<dbReference type="SUPFAM" id="SSF46785">
    <property type="entry name" value="Winged helix' DNA-binding domain"/>
    <property type="match status" value="1"/>
</dbReference>
<reference evidence="2" key="1">
    <citation type="submission" date="2018-05" db="EMBL/GenBank/DDBJ databases">
        <authorList>
            <person name="Lanie J.A."/>
            <person name="Ng W.-L."/>
            <person name="Kazmierczak K.M."/>
            <person name="Andrzejewski T.M."/>
            <person name="Davidsen T.M."/>
            <person name="Wayne K.J."/>
            <person name="Tettelin H."/>
            <person name="Glass J.I."/>
            <person name="Rusch D."/>
            <person name="Podicherti R."/>
            <person name="Tsui H.-C.T."/>
            <person name="Winkler M.E."/>
        </authorList>
    </citation>
    <scope>NUCLEOTIDE SEQUENCE</scope>
</reference>
<sequence>MHKKVTVQQLNASNRTVIVRAVKNTLDNETRYRLLKFLMQHPDWSQRQIARGMGISLGKVNYCLRALTERGFVKVGRFTRSQNKSDYRYLLTPKGVAEKIQTTARFLTHKQEEFEVIKQEIALLQRELKEHIAMEST</sequence>
<dbReference type="CDD" id="cd00090">
    <property type="entry name" value="HTH_ARSR"/>
    <property type="match status" value="1"/>
</dbReference>
<dbReference type="AlphaFoldDB" id="A0A382NL39"/>
<dbReference type="InterPro" id="IPR036388">
    <property type="entry name" value="WH-like_DNA-bd_sf"/>
</dbReference>
<dbReference type="InterPro" id="IPR011991">
    <property type="entry name" value="ArsR-like_HTH"/>
</dbReference>
<dbReference type="EMBL" id="UINC01101256">
    <property type="protein sequence ID" value="SVC61923.1"/>
    <property type="molecule type" value="Genomic_DNA"/>
</dbReference>
<protein>
    <recommendedName>
        <fullName evidence="3">HTH marR-type domain-containing protein</fullName>
    </recommendedName>
</protein>
<evidence type="ECO:0000313" key="2">
    <source>
        <dbReference type="EMBL" id="SVC61923.1"/>
    </source>
</evidence>
<name>A0A382NL39_9ZZZZ</name>